<name>A0A3E1NVE5_9BACT</name>
<dbReference type="Gene3D" id="3.90.1140.10">
    <property type="entry name" value="Cyclic phosphodiesterase"/>
    <property type="match status" value="1"/>
</dbReference>
<dbReference type="GO" id="GO:0016874">
    <property type="term" value="F:ligase activity"/>
    <property type="evidence" value="ECO:0007669"/>
    <property type="project" value="UniProtKB-KW"/>
</dbReference>
<dbReference type="OrthoDB" id="793003at2"/>
<keyword evidence="1" id="KW-0436">Ligase</keyword>
<evidence type="ECO:0000313" key="1">
    <source>
        <dbReference type="EMBL" id="RFM31738.1"/>
    </source>
</evidence>
<proteinExistence type="predicted"/>
<organism evidence="1 2">
    <name type="scientific">Chitinophaga silvisoli</name>
    <dbReference type="NCBI Taxonomy" id="2291814"/>
    <lineage>
        <taxon>Bacteria</taxon>
        <taxon>Pseudomonadati</taxon>
        <taxon>Bacteroidota</taxon>
        <taxon>Chitinophagia</taxon>
        <taxon>Chitinophagales</taxon>
        <taxon>Chitinophagaceae</taxon>
        <taxon>Chitinophaga</taxon>
    </lineage>
</organism>
<keyword evidence="2" id="KW-1185">Reference proteome</keyword>
<protein>
    <submittedName>
        <fullName evidence="1">2'-5' RNA ligase family protein</fullName>
    </submittedName>
</protein>
<gene>
    <name evidence="1" type="ORF">DXN04_26585</name>
</gene>
<dbReference type="Proteomes" id="UP000261174">
    <property type="component" value="Unassembled WGS sequence"/>
</dbReference>
<sequence>MAQILQTGTLIITLDMGPADQAFFNSLREKHFPAHANYLDAHITLFHKLPANEGSIPRTLTEFANRAPLELAVSNVHLMGTCVAYTLASGELKKLHEQMQKAFEPWLIKQDQQPLRPHITVQNKVTAFKAQQLHQELSKTFSPFTIQTTGFSTWKYLKGPWKLLDKYPFLPL</sequence>
<reference evidence="1 2" key="1">
    <citation type="submission" date="2018-08" db="EMBL/GenBank/DDBJ databases">
        <title>Chitinophaga sp. K20C18050901, a novel bacterium isolated from forest soil.</title>
        <authorList>
            <person name="Wang C."/>
        </authorList>
    </citation>
    <scope>NUCLEOTIDE SEQUENCE [LARGE SCALE GENOMIC DNA]</scope>
    <source>
        <strain evidence="1 2">K20C18050901</strain>
    </source>
</reference>
<dbReference type="SUPFAM" id="SSF55144">
    <property type="entry name" value="LigT-like"/>
    <property type="match status" value="1"/>
</dbReference>
<dbReference type="RefSeq" id="WP_116856446.1">
    <property type="nucleotide sequence ID" value="NZ_QTJV01000012.1"/>
</dbReference>
<dbReference type="EMBL" id="QTJV01000012">
    <property type="protein sequence ID" value="RFM31738.1"/>
    <property type="molecule type" value="Genomic_DNA"/>
</dbReference>
<comment type="caution">
    <text evidence="1">The sequence shown here is derived from an EMBL/GenBank/DDBJ whole genome shotgun (WGS) entry which is preliminary data.</text>
</comment>
<accession>A0A3E1NVE5</accession>
<dbReference type="InterPro" id="IPR009097">
    <property type="entry name" value="Cyclic_Pdiesterase"/>
</dbReference>
<evidence type="ECO:0000313" key="2">
    <source>
        <dbReference type="Proteomes" id="UP000261174"/>
    </source>
</evidence>
<dbReference type="Pfam" id="PF13563">
    <property type="entry name" value="2_5_RNA_ligase2"/>
    <property type="match status" value="1"/>
</dbReference>
<dbReference type="AlphaFoldDB" id="A0A3E1NVE5"/>